<evidence type="ECO:0000313" key="3">
    <source>
        <dbReference type="Proteomes" id="UP001139333"/>
    </source>
</evidence>
<keyword evidence="3" id="KW-1185">Reference proteome</keyword>
<reference evidence="2" key="1">
    <citation type="submission" date="2022-01" db="EMBL/GenBank/DDBJ databases">
        <title>Whole genome-based taxonomy of the Shewanellaceae.</title>
        <authorList>
            <person name="Martin-Rodriguez A.J."/>
        </authorList>
    </citation>
    <scope>NUCLEOTIDE SEQUENCE</scope>
    <source>
        <strain evidence="2">DSM 16422</strain>
    </source>
</reference>
<dbReference type="RefSeq" id="WP_248995477.1">
    <property type="nucleotide sequence ID" value="NZ_JAKIKP010000005.1"/>
</dbReference>
<organism evidence="2 3">
    <name type="scientific">Shewanella gaetbuli</name>
    <dbReference type="NCBI Taxonomy" id="220752"/>
    <lineage>
        <taxon>Bacteria</taxon>
        <taxon>Pseudomonadati</taxon>
        <taxon>Pseudomonadota</taxon>
        <taxon>Gammaproteobacteria</taxon>
        <taxon>Alteromonadales</taxon>
        <taxon>Shewanellaceae</taxon>
        <taxon>Shewanella</taxon>
    </lineage>
</organism>
<sequence>MNIIVFQHHKSEGAGRISQWANDRNVVLHPCLAPDWFTHKRQFNSRFDGIIILGGPMNVDDNPLWMRHEQSYIQQALALQKPILAICLGAQLVAKALGAEIYELPEAEMNWQIIQFSDKRAMSVPQWHEQGFQFSLSAIENHSLTIEAHSPACPQQLYRGKNVLGVQFHPEWHEEQLVLLREAFKTDCPFIKSENIQQQQVLQQWFFSELDWLFKSR</sequence>
<dbReference type="InterPro" id="IPR044992">
    <property type="entry name" value="ChyE-like"/>
</dbReference>
<proteinExistence type="predicted"/>
<feature type="domain" description="Glutamine amidotransferase" evidence="1">
    <location>
        <begin position="43"/>
        <end position="173"/>
    </location>
</feature>
<dbReference type="PROSITE" id="PS51273">
    <property type="entry name" value="GATASE_TYPE_1"/>
    <property type="match status" value="1"/>
</dbReference>
<dbReference type="PANTHER" id="PTHR42695">
    <property type="entry name" value="GLUTAMINE AMIDOTRANSFERASE YLR126C-RELATED"/>
    <property type="match status" value="1"/>
</dbReference>
<protein>
    <submittedName>
        <fullName evidence="2">Type 1 glutamine amidotransferase</fullName>
    </submittedName>
</protein>
<dbReference type="SUPFAM" id="SSF52317">
    <property type="entry name" value="Class I glutamine amidotransferase-like"/>
    <property type="match status" value="1"/>
</dbReference>
<dbReference type="Pfam" id="PF00117">
    <property type="entry name" value="GATase"/>
    <property type="match status" value="1"/>
</dbReference>
<dbReference type="EMBL" id="JAKIKP010000005">
    <property type="protein sequence ID" value="MCL1142794.1"/>
    <property type="molecule type" value="Genomic_DNA"/>
</dbReference>
<accession>A0A9X1ZI67</accession>
<dbReference type="Proteomes" id="UP001139333">
    <property type="component" value="Unassembled WGS sequence"/>
</dbReference>
<dbReference type="InterPro" id="IPR017926">
    <property type="entry name" value="GATASE"/>
</dbReference>
<gene>
    <name evidence="2" type="ORF">L2672_08835</name>
</gene>
<keyword evidence="2" id="KW-0315">Glutamine amidotransferase</keyword>
<dbReference type="AlphaFoldDB" id="A0A9X1ZI67"/>
<dbReference type="Gene3D" id="3.40.50.880">
    <property type="match status" value="1"/>
</dbReference>
<evidence type="ECO:0000313" key="2">
    <source>
        <dbReference type="EMBL" id="MCL1142794.1"/>
    </source>
</evidence>
<evidence type="ECO:0000259" key="1">
    <source>
        <dbReference type="Pfam" id="PF00117"/>
    </source>
</evidence>
<name>A0A9X1ZI67_9GAMM</name>
<dbReference type="InterPro" id="IPR029062">
    <property type="entry name" value="Class_I_gatase-like"/>
</dbReference>
<dbReference type="GO" id="GO:0005829">
    <property type="term" value="C:cytosol"/>
    <property type="evidence" value="ECO:0007669"/>
    <property type="project" value="TreeGrafter"/>
</dbReference>
<dbReference type="CDD" id="cd01741">
    <property type="entry name" value="GATase1_1"/>
    <property type="match status" value="1"/>
</dbReference>
<comment type="caution">
    <text evidence="2">The sequence shown here is derived from an EMBL/GenBank/DDBJ whole genome shotgun (WGS) entry which is preliminary data.</text>
</comment>
<dbReference type="PANTHER" id="PTHR42695:SF5">
    <property type="entry name" value="GLUTAMINE AMIDOTRANSFERASE YLR126C-RELATED"/>
    <property type="match status" value="1"/>
</dbReference>